<evidence type="ECO:0000256" key="8">
    <source>
        <dbReference type="ARBA" id="ARBA00022989"/>
    </source>
</evidence>
<keyword evidence="6 11" id="KW-0812">Transmembrane</keyword>
<dbReference type="RefSeq" id="WP_231818857.1">
    <property type="nucleotide sequence ID" value="NZ_CP082781.1"/>
</dbReference>
<evidence type="ECO:0000256" key="10">
    <source>
        <dbReference type="ARBA" id="ARBA00023136"/>
    </source>
</evidence>
<keyword evidence="9" id="KW-0902">Two-component regulatory system</keyword>
<evidence type="ECO:0000256" key="4">
    <source>
        <dbReference type="ARBA" id="ARBA00022553"/>
    </source>
</evidence>
<evidence type="ECO:0000256" key="7">
    <source>
        <dbReference type="ARBA" id="ARBA00022777"/>
    </source>
</evidence>
<evidence type="ECO:0000256" key="2">
    <source>
        <dbReference type="ARBA" id="ARBA00004236"/>
    </source>
</evidence>
<proteinExistence type="predicted"/>
<dbReference type="InterPro" id="IPR003594">
    <property type="entry name" value="HATPase_dom"/>
</dbReference>
<dbReference type="InterPro" id="IPR036097">
    <property type="entry name" value="HisK_dim/P_sf"/>
</dbReference>
<dbReference type="SUPFAM" id="SSF55874">
    <property type="entry name" value="ATPase domain of HSP90 chaperone/DNA topoisomerase II/histidine kinase"/>
    <property type="match status" value="1"/>
</dbReference>
<feature type="domain" description="HAMP" evidence="13">
    <location>
        <begin position="189"/>
        <end position="251"/>
    </location>
</feature>
<dbReference type="SMART" id="SM00388">
    <property type="entry name" value="HisKA"/>
    <property type="match status" value="1"/>
</dbReference>
<dbReference type="Pfam" id="PF02518">
    <property type="entry name" value="HATPase_c"/>
    <property type="match status" value="1"/>
</dbReference>
<keyword evidence="8 11" id="KW-1133">Transmembrane helix</keyword>
<dbReference type="Proteomes" id="UP001199642">
    <property type="component" value="Chromosome"/>
</dbReference>
<dbReference type="SMART" id="SM00304">
    <property type="entry name" value="HAMP"/>
    <property type="match status" value="1"/>
</dbReference>
<dbReference type="EC" id="2.7.13.3" evidence="3"/>
<evidence type="ECO:0000259" key="12">
    <source>
        <dbReference type="PROSITE" id="PS50109"/>
    </source>
</evidence>
<keyword evidence="15" id="KW-1185">Reference proteome</keyword>
<dbReference type="InterPro" id="IPR003661">
    <property type="entry name" value="HisK_dim/P_dom"/>
</dbReference>
<feature type="domain" description="Histidine kinase" evidence="12">
    <location>
        <begin position="266"/>
        <end position="482"/>
    </location>
</feature>
<dbReference type="CDD" id="cd00082">
    <property type="entry name" value="HisKA"/>
    <property type="match status" value="1"/>
</dbReference>
<evidence type="ECO:0000256" key="11">
    <source>
        <dbReference type="SAM" id="Phobius"/>
    </source>
</evidence>
<organism evidence="14 15">
    <name type="scientific">Microbacterium resistens</name>
    <dbReference type="NCBI Taxonomy" id="156977"/>
    <lineage>
        <taxon>Bacteria</taxon>
        <taxon>Bacillati</taxon>
        <taxon>Actinomycetota</taxon>
        <taxon>Actinomycetes</taxon>
        <taxon>Micrococcales</taxon>
        <taxon>Microbacteriaceae</taxon>
        <taxon>Microbacterium</taxon>
    </lineage>
</organism>
<dbReference type="SUPFAM" id="SSF47384">
    <property type="entry name" value="Homodimeric domain of signal transducing histidine kinase"/>
    <property type="match status" value="1"/>
</dbReference>
<evidence type="ECO:0000313" key="14">
    <source>
        <dbReference type="EMBL" id="UGS24986.1"/>
    </source>
</evidence>
<dbReference type="InterPro" id="IPR004358">
    <property type="entry name" value="Sig_transdc_His_kin-like_C"/>
</dbReference>
<reference evidence="14 15" key="1">
    <citation type="submission" date="2023-01" db="EMBL/GenBank/DDBJ databases">
        <title>Characterization of estradiol degrading bacteria Microbacterium sp. MZT7 and reveal degrading genes through genome analysis.</title>
        <authorList>
            <person name="Hao P."/>
            <person name="Gao Y."/>
        </authorList>
    </citation>
    <scope>NUCLEOTIDE SEQUENCE [LARGE SCALE GENOMIC DNA]</scope>
    <source>
        <strain evidence="14 15">MZT7</strain>
    </source>
</reference>
<evidence type="ECO:0000259" key="13">
    <source>
        <dbReference type="PROSITE" id="PS50885"/>
    </source>
</evidence>
<dbReference type="Gene3D" id="3.30.565.10">
    <property type="entry name" value="Histidine kinase-like ATPase, C-terminal domain"/>
    <property type="match status" value="1"/>
</dbReference>
<evidence type="ECO:0000256" key="1">
    <source>
        <dbReference type="ARBA" id="ARBA00000085"/>
    </source>
</evidence>
<dbReference type="GO" id="GO:0016301">
    <property type="term" value="F:kinase activity"/>
    <property type="evidence" value="ECO:0007669"/>
    <property type="project" value="UniProtKB-KW"/>
</dbReference>
<dbReference type="PROSITE" id="PS50885">
    <property type="entry name" value="HAMP"/>
    <property type="match status" value="1"/>
</dbReference>
<evidence type="ECO:0000256" key="9">
    <source>
        <dbReference type="ARBA" id="ARBA00023012"/>
    </source>
</evidence>
<sequence length="498" mass="52066">MTRRWGPTSLVGRIVGGTLILFAAAMLLGSLVVGIALRANATAIVDQQVAASELAFERVIVKNHGSPHKPLSEFIGQGPGSVIVLLTADDRVVDAARFTEDGGGPVPAEALATVGAFAESADRGRTQDLALPGLGSFRATVDEAQGRVLVTAVSTSAVDAAIGLQTAVNAGVAAVAMVALAVGATILVRLMLRPLTRVATAAKVVARSPLRDDDTRVPRPLDDRDLRDRSEVGEVGRAFDLLLDNVDDAIQYRVAVDRRMRQFLTDASHELRTPLASIRGYAELTRQDSAALPPTTEYSLSRIESEAARMARLVDNLLLLARLDEEDDLQLDDVDLADIAAAAVSDASAAFPDHSWTAELPDGPAIIRGDTERLHQLMANLLANAGTHTPPGTTTTVRVETGEPGSETARLIVADHGPGIPPERAAHLFERFNGRRGGDGSGSSSGLGLSIVKAIVDAHRGSIAFAEDRSGTMFTIRLPTPPAADGVDATASPGGGVG</sequence>
<dbReference type="InterPro" id="IPR050428">
    <property type="entry name" value="TCS_sensor_his_kinase"/>
</dbReference>
<keyword evidence="7 14" id="KW-0418">Kinase</keyword>
<gene>
    <name evidence="14" type="ORF">K8F61_09715</name>
</gene>
<evidence type="ECO:0000256" key="6">
    <source>
        <dbReference type="ARBA" id="ARBA00022692"/>
    </source>
</evidence>
<dbReference type="InterPro" id="IPR005467">
    <property type="entry name" value="His_kinase_dom"/>
</dbReference>
<evidence type="ECO:0000256" key="3">
    <source>
        <dbReference type="ARBA" id="ARBA00012438"/>
    </source>
</evidence>
<dbReference type="Gene3D" id="1.10.287.130">
    <property type="match status" value="1"/>
</dbReference>
<keyword evidence="5" id="KW-0808">Transferase</keyword>
<feature type="transmembrane region" description="Helical" evidence="11">
    <location>
        <begin position="12"/>
        <end position="37"/>
    </location>
</feature>
<evidence type="ECO:0000313" key="15">
    <source>
        <dbReference type="Proteomes" id="UP001199642"/>
    </source>
</evidence>
<dbReference type="EMBL" id="CP082781">
    <property type="protein sequence ID" value="UGS24986.1"/>
    <property type="molecule type" value="Genomic_DNA"/>
</dbReference>
<keyword evidence="10 11" id="KW-0472">Membrane</keyword>
<dbReference type="InterPro" id="IPR003660">
    <property type="entry name" value="HAMP_dom"/>
</dbReference>
<dbReference type="PROSITE" id="PS50109">
    <property type="entry name" value="HIS_KIN"/>
    <property type="match status" value="1"/>
</dbReference>
<keyword evidence="4" id="KW-0597">Phosphoprotein</keyword>
<evidence type="ECO:0000256" key="5">
    <source>
        <dbReference type="ARBA" id="ARBA00022679"/>
    </source>
</evidence>
<name>A0ABY3RQI6_9MICO</name>
<dbReference type="CDD" id="cd00075">
    <property type="entry name" value="HATPase"/>
    <property type="match status" value="1"/>
</dbReference>
<protein>
    <recommendedName>
        <fullName evidence="3">histidine kinase</fullName>
        <ecNumber evidence="3">2.7.13.3</ecNumber>
    </recommendedName>
</protein>
<dbReference type="InterPro" id="IPR036890">
    <property type="entry name" value="HATPase_C_sf"/>
</dbReference>
<dbReference type="PANTHER" id="PTHR45436">
    <property type="entry name" value="SENSOR HISTIDINE KINASE YKOH"/>
    <property type="match status" value="1"/>
</dbReference>
<dbReference type="Gene3D" id="6.10.340.10">
    <property type="match status" value="1"/>
</dbReference>
<feature type="transmembrane region" description="Helical" evidence="11">
    <location>
        <begin position="170"/>
        <end position="192"/>
    </location>
</feature>
<dbReference type="PANTHER" id="PTHR45436:SF5">
    <property type="entry name" value="SENSOR HISTIDINE KINASE TRCS"/>
    <property type="match status" value="1"/>
</dbReference>
<dbReference type="SMART" id="SM00387">
    <property type="entry name" value="HATPase_c"/>
    <property type="match status" value="1"/>
</dbReference>
<comment type="subcellular location">
    <subcellularLocation>
        <location evidence="2">Cell membrane</location>
    </subcellularLocation>
</comment>
<accession>A0ABY3RQI6</accession>
<dbReference type="PRINTS" id="PR00344">
    <property type="entry name" value="BCTRLSENSOR"/>
</dbReference>
<comment type="catalytic activity">
    <reaction evidence="1">
        <text>ATP + protein L-histidine = ADP + protein N-phospho-L-histidine.</text>
        <dbReference type="EC" id="2.7.13.3"/>
    </reaction>
</comment>
<dbReference type="Pfam" id="PF00512">
    <property type="entry name" value="HisKA"/>
    <property type="match status" value="1"/>
</dbReference>